<accession>A0A9X3LJC4</accession>
<sequence length="277" mass="30260">MKKVIFTFILVLLTAVLAACGGSDKESKGNADNDKSVTLGGSAGPYSDMLNKAIKPALEEKGYKVEIVEFSDYIQPNIALDNGDIDANLFQHSIYLENFSKENDMELTGLISVPTAPMGIYSNKFESVEEIKDGATIAIPNDPVNAARTLLILQDHGLIELDPNAEPLKVSEKDIKTNTKNLVFQPIEAGQLPRAVDSADLAAVPGNFALAAEMNLLDAILLENMPDRYRNLVTVTTANKDSQLAKDLIEVVEAPEFEEVIDAEFEGFGKPEWMENR</sequence>
<keyword evidence="3" id="KW-0472">Membrane</keyword>
<dbReference type="InterPro" id="IPR004872">
    <property type="entry name" value="Lipoprotein_NlpA"/>
</dbReference>
<evidence type="ECO:0000256" key="5">
    <source>
        <dbReference type="ARBA" id="ARBA00023288"/>
    </source>
</evidence>
<organism evidence="9 10">
    <name type="scientific">Paenisporosarcina quisquiliarum</name>
    <dbReference type="NCBI Taxonomy" id="365346"/>
    <lineage>
        <taxon>Bacteria</taxon>
        <taxon>Bacillati</taxon>
        <taxon>Bacillota</taxon>
        <taxon>Bacilli</taxon>
        <taxon>Bacillales</taxon>
        <taxon>Caryophanaceae</taxon>
        <taxon>Paenisporosarcina</taxon>
    </lineage>
</organism>
<evidence type="ECO:0000256" key="1">
    <source>
        <dbReference type="ARBA" id="ARBA00004635"/>
    </source>
</evidence>
<evidence type="ECO:0000256" key="8">
    <source>
        <dbReference type="SAM" id="SignalP"/>
    </source>
</evidence>
<evidence type="ECO:0000256" key="2">
    <source>
        <dbReference type="ARBA" id="ARBA00022729"/>
    </source>
</evidence>
<dbReference type="PANTHER" id="PTHR30429:SF0">
    <property type="entry name" value="METHIONINE-BINDING LIPOPROTEIN METQ"/>
    <property type="match status" value="1"/>
</dbReference>
<keyword evidence="4" id="KW-0564">Palmitate</keyword>
<reference evidence="9" key="1">
    <citation type="submission" date="2022-05" db="EMBL/GenBank/DDBJ databases">
        <authorList>
            <person name="Colautti A."/>
            <person name="Iacumin L."/>
        </authorList>
    </citation>
    <scope>NUCLEOTIDE SEQUENCE</scope>
    <source>
        <strain evidence="9">SK 55</strain>
    </source>
</reference>
<keyword evidence="2 8" id="KW-0732">Signal</keyword>
<dbReference type="SUPFAM" id="SSF53850">
    <property type="entry name" value="Periplasmic binding protein-like II"/>
    <property type="match status" value="1"/>
</dbReference>
<protein>
    <recommendedName>
        <fullName evidence="6">Lipoprotein</fullName>
    </recommendedName>
</protein>
<keyword evidence="10" id="KW-1185">Reference proteome</keyword>
<dbReference type="Gene3D" id="3.40.190.10">
    <property type="entry name" value="Periplasmic binding protein-like II"/>
    <property type="match status" value="2"/>
</dbReference>
<dbReference type="Pfam" id="PF03180">
    <property type="entry name" value="Lipoprotein_9"/>
    <property type="match status" value="1"/>
</dbReference>
<dbReference type="PANTHER" id="PTHR30429">
    <property type="entry name" value="D-METHIONINE-BINDING LIPOPROTEIN METQ"/>
    <property type="match status" value="1"/>
</dbReference>
<proteinExistence type="inferred from homology"/>
<feature type="signal peptide" evidence="8">
    <location>
        <begin position="1"/>
        <end position="18"/>
    </location>
</feature>
<dbReference type="EMBL" id="JAMKBJ010000008">
    <property type="protein sequence ID" value="MCZ8537534.1"/>
    <property type="molecule type" value="Genomic_DNA"/>
</dbReference>
<keyword evidence="5 6" id="KW-0449">Lipoprotein</keyword>
<evidence type="ECO:0000256" key="4">
    <source>
        <dbReference type="ARBA" id="ARBA00023139"/>
    </source>
</evidence>
<dbReference type="PIRSF" id="PIRSF002854">
    <property type="entry name" value="MetQ"/>
    <property type="match status" value="1"/>
</dbReference>
<evidence type="ECO:0000313" key="9">
    <source>
        <dbReference type="EMBL" id="MCZ8537534.1"/>
    </source>
</evidence>
<evidence type="ECO:0000256" key="3">
    <source>
        <dbReference type="ARBA" id="ARBA00023136"/>
    </source>
</evidence>
<dbReference type="PROSITE" id="PS51257">
    <property type="entry name" value="PROKAR_LIPOPROTEIN"/>
    <property type="match status" value="1"/>
</dbReference>
<comment type="subcellular location">
    <subcellularLocation>
        <location evidence="1">Membrane</location>
        <topology evidence="1">Lipid-anchor</topology>
    </subcellularLocation>
</comment>
<dbReference type="GO" id="GO:0016020">
    <property type="term" value="C:membrane"/>
    <property type="evidence" value="ECO:0007669"/>
    <property type="project" value="UniProtKB-SubCell"/>
</dbReference>
<evidence type="ECO:0000313" key="10">
    <source>
        <dbReference type="Proteomes" id="UP001152173"/>
    </source>
</evidence>
<name>A0A9X3LJC4_9BACL</name>
<feature type="chain" id="PRO_5040943842" description="Lipoprotein" evidence="8">
    <location>
        <begin position="19"/>
        <end position="277"/>
    </location>
</feature>
<dbReference type="Proteomes" id="UP001152173">
    <property type="component" value="Unassembled WGS sequence"/>
</dbReference>
<comment type="caution">
    <text evidence="9">The sequence shown here is derived from an EMBL/GenBank/DDBJ whole genome shotgun (WGS) entry which is preliminary data.</text>
</comment>
<evidence type="ECO:0000256" key="7">
    <source>
        <dbReference type="PIRSR" id="PIRSR002854-1"/>
    </source>
</evidence>
<comment type="similarity">
    <text evidence="6">Belongs to the nlpA lipoprotein family.</text>
</comment>
<dbReference type="RefSeq" id="WP_269926627.1">
    <property type="nucleotide sequence ID" value="NZ_JAMKBJ010000008.1"/>
</dbReference>
<gene>
    <name evidence="9" type="ORF">M9R32_10110</name>
</gene>
<evidence type="ECO:0000256" key="6">
    <source>
        <dbReference type="PIRNR" id="PIRNR002854"/>
    </source>
</evidence>
<dbReference type="AlphaFoldDB" id="A0A9X3LJC4"/>
<feature type="lipid moiety-binding region" description="S-diacylglycerol cysteine" evidence="7">
    <location>
        <position position="20"/>
    </location>
</feature>